<feature type="compositionally biased region" description="Basic residues" evidence="4">
    <location>
        <begin position="179"/>
        <end position="194"/>
    </location>
</feature>
<reference evidence="6 7" key="1">
    <citation type="journal article" date="2013" name="Genome Biol.">
        <title>Genome of Acanthamoeba castellanii highlights extensive lateral gene transfer and early evolution of tyrosine kinase signaling.</title>
        <authorList>
            <person name="Clarke M."/>
            <person name="Lohan A.J."/>
            <person name="Liu B."/>
            <person name="Lagkouvardos I."/>
            <person name="Roy S."/>
            <person name="Zafar N."/>
            <person name="Bertelli C."/>
            <person name="Schilde C."/>
            <person name="Kianianmomeni A."/>
            <person name="Burglin T.R."/>
            <person name="Frech C."/>
            <person name="Turcotte B."/>
            <person name="Kopec K.O."/>
            <person name="Synnott J.M."/>
            <person name="Choo C."/>
            <person name="Paponov I."/>
            <person name="Finkler A."/>
            <person name="Soon Heng Tan C."/>
            <person name="Hutchins A.P."/>
            <person name="Weinmeier T."/>
            <person name="Rattei T."/>
            <person name="Chu J.S."/>
            <person name="Gimenez G."/>
            <person name="Irimia M."/>
            <person name="Rigden D.J."/>
            <person name="Fitzpatrick D.A."/>
            <person name="Lorenzo-Morales J."/>
            <person name="Bateman A."/>
            <person name="Chiu C.H."/>
            <person name="Tang P."/>
            <person name="Hegemann P."/>
            <person name="Fromm H."/>
            <person name="Raoult D."/>
            <person name="Greub G."/>
            <person name="Miranda-Saavedra D."/>
            <person name="Chen N."/>
            <person name="Nash P."/>
            <person name="Ginger M.L."/>
            <person name="Horn M."/>
            <person name="Schaap P."/>
            <person name="Caler L."/>
            <person name="Loftus B."/>
        </authorList>
    </citation>
    <scope>NUCLEOTIDE SEQUENCE [LARGE SCALE GENOMIC DNA]</scope>
    <source>
        <strain evidence="6 7">Neff</strain>
    </source>
</reference>
<evidence type="ECO:0000256" key="4">
    <source>
        <dbReference type="SAM" id="MobiDB-lite"/>
    </source>
</evidence>
<evidence type="ECO:0000313" key="6">
    <source>
        <dbReference type="EMBL" id="ELR12947.1"/>
    </source>
</evidence>
<dbReference type="AlphaFoldDB" id="L8GIW1"/>
<dbReference type="KEGG" id="acan:ACA1_096170"/>
<feature type="compositionally biased region" description="Basic and acidic residues" evidence="4">
    <location>
        <begin position="127"/>
        <end position="148"/>
    </location>
</feature>
<feature type="region of interest" description="Disordered" evidence="4">
    <location>
        <begin position="483"/>
        <end position="727"/>
    </location>
</feature>
<feature type="compositionally biased region" description="Low complexity" evidence="4">
    <location>
        <begin position="637"/>
        <end position="657"/>
    </location>
</feature>
<feature type="compositionally biased region" description="Low complexity" evidence="4">
    <location>
        <begin position="110"/>
        <end position="125"/>
    </location>
</feature>
<dbReference type="InterPro" id="IPR036420">
    <property type="entry name" value="BRCT_dom_sf"/>
</dbReference>
<feature type="compositionally biased region" description="Low complexity" evidence="4">
    <location>
        <begin position="226"/>
        <end position="250"/>
    </location>
</feature>
<feature type="compositionally biased region" description="Gly residues" evidence="4">
    <location>
        <begin position="527"/>
        <end position="537"/>
    </location>
</feature>
<dbReference type="GO" id="GO:0045944">
    <property type="term" value="P:positive regulation of transcription by RNA polymerase II"/>
    <property type="evidence" value="ECO:0007669"/>
    <property type="project" value="TreeGrafter"/>
</dbReference>
<dbReference type="GeneID" id="14913308"/>
<sequence>MKEAERMANTQKLLAQSIESEGEEDEARGGSDLDDHKPASGKPSLEDIDGSYSPFPPVCLDDDGELILSQAEEEAQDKVVRAVSPPGAAWDSDTWWYLAAEDIGQLGEAAGTTAAAADDGGASSAKQKKEKDDELPPRRDDGTADHDNTPGCEFVREVICAQRADGDAKYTKTVSQSAGKRHGGRQKKEKKKEKAKVDDDDVSLSSPTAHSFSPVIVPTGRVRMESSPTPGSPPSSFFPASQPFPARARPLATTANESLIGPVGYAQPIRPISRSEMDRVLGPSDDDEDDDDNDEQPVAKKDSEDDSEEEEEDEERAPSSGETTHNAVGRRLLRGRRRVVGAPTAEKGRPATPVSRKVSVIVEENGQMVEVIESEGAHAAGARRDETRRRAPHQQPAEPQVREGEDDNYDGDSEEEEQAKVTATRSRKNDDDDDDEDDGDEEADDADAETEKPKIEATRRNLFSDGDDDEGAADRIWLRRRQKIATAPLSKSEFRELCRGKPASSPSMLPTTRPNGTSSSAGVLQTGSGGDLGGGSSGAKREAKPAIDIGHKEAKEEEGHDQECELKKRDEKDDPQSKIKAASSSAEREGVSAVVATSILPLVPSLPSFPSSSSLTEIEGHNEDAADRGPVVIVKQPAITAKTTTTTTPTITTPKTPKTTKKSTKREQTTGSKETGTGTAGERPKGGQTPAAPLALATARQSQELSEDPFAHTRAKRRRETDEQAASKPMLAGLHFILTGLNEEKPHVNASTSVATSPARLPPRVMQEAEVKELIEDLGGTVINRMAHLRQQDQQLVGSRGFVWRSAWGDLPSVILISDKHHRTLKYLMALAAGIPTIHYRWLLHSAEQGCPLPYRPYLLPAGVSLVDEKRIFQYKYWRLVLEEAGAEVEVQTGEPGNEGECKGGPPKSTAGKKSQQSRKRPRPPSLRCTVVEKETYLTRAASSSSLLLQTKEKLKEAGQEDDGRDEAATNGGVREGGDDGPVCTIEWIVQSLICRQRLDFAAHPLFCYPATSPPLACPRKEERG</sequence>
<feature type="region of interest" description="Disordered" evidence="4">
    <location>
        <begin position="890"/>
        <end position="926"/>
    </location>
</feature>
<dbReference type="PANTHER" id="PTHR15321:SF3">
    <property type="entry name" value="TP53-BINDING PROTEIN 1"/>
    <property type="match status" value="1"/>
</dbReference>
<evidence type="ECO:0000256" key="2">
    <source>
        <dbReference type="ARBA" id="ARBA00022763"/>
    </source>
</evidence>
<gene>
    <name evidence="6" type="ORF">ACA1_096170</name>
</gene>
<evidence type="ECO:0000256" key="3">
    <source>
        <dbReference type="ARBA" id="ARBA00023242"/>
    </source>
</evidence>
<dbReference type="InterPro" id="IPR047252">
    <property type="entry name" value="TP53BP1-like"/>
</dbReference>
<proteinExistence type="predicted"/>
<dbReference type="EMBL" id="KB008103">
    <property type="protein sequence ID" value="ELR12947.1"/>
    <property type="molecule type" value="Genomic_DNA"/>
</dbReference>
<dbReference type="GO" id="GO:0000077">
    <property type="term" value="P:DNA damage checkpoint signaling"/>
    <property type="evidence" value="ECO:0007669"/>
    <property type="project" value="TreeGrafter"/>
</dbReference>
<evidence type="ECO:0000256" key="1">
    <source>
        <dbReference type="ARBA" id="ARBA00004123"/>
    </source>
</evidence>
<dbReference type="STRING" id="1257118.L8GIW1"/>
<dbReference type="VEuPathDB" id="AmoebaDB:ACA1_096170"/>
<keyword evidence="3" id="KW-0539">Nucleus</keyword>
<organism evidence="6 7">
    <name type="scientific">Acanthamoeba castellanii (strain ATCC 30010 / Neff)</name>
    <dbReference type="NCBI Taxonomy" id="1257118"/>
    <lineage>
        <taxon>Eukaryota</taxon>
        <taxon>Amoebozoa</taxon>
        <taxon>Discosea</taxon>
        <taxon>Longamoebia</taxon>
        <taxon>Centramoebida</taxon>
        <taxon>Acanthamoebidae</taxon>
        <taxon>Acanthamoeba</taxon>
    </lineage>
</organism>
<name>L8GIW1_ACACF</name>
<dbReference type="InterPro" id="IPR001357">
    <property type="entry name" value="BRCT_dom"/>
</dbReference>
<dbReference type="Proteomes" id="UP000011083">
    <property type="component" value="Unassembled WGS sequence"/>
</dbReference>
<accession>L8GIW1</accession>
<feature type="compositionally biased region" description="Basic and acidic residues" evidence="4">
    <location>
        <begin position="539"/>
        <end position="577"/>
    </location>
</feature>
<dbReference type="InterPro" id="IPR047249">
    <property type="entry name" value="BRCT_p53bp1-like_rpt1"/>
</dbReference>
<dbReference type="RefSeq" id="XP_004334960.1">
    <property type="nucleotide sequence ID" value="XM_004334912.1"/>
</dbReference>
<feature type="region of interest" description="Disordered" evidence="4">
    <location>
        <begin position="165"/>
        <end position="471"/>
    </location>
</feature>
<keyword evidence="2" id="KW-0227">DNA damage</keyword>
<dbReference type="SUPFAM" id="SSF52113">
    <property type="entry name" value="BRCT domain"/>
    <property type="match status" value="2"/>
</dbReference>
<feature type="compositionally biased region" description="Basic and acidic residues" evidence="4">
    <location>
        <begin position="27"/>
        <end position="38"/>
    </location>
</feature>
<protein>
    <recommendedName>
        <fullName evidence="5">BRCT domain-containing protein</fullName>
    </recommendedName>
</protein>
<dbReference type="PROSITE" id="PS50172">
    <property type="entry name" value="BRCT"/>
    <property type="match status" value="1"/>
</dbReference>
<feature type="region of interest" description="Disordered" evidence="4">
    <location>
        <begin position="954"/>
        <end position="981"/>
    </location>
</feature>
<dbReference type="GO" id="GO:0042393">
    <property type="term" value="F:histone binding"/>
    <property type="evidence" value="ECO:0007669"/>
    <property type="project" value="TreeGrafter"/>
</dbReference>
<feature type="compositionally biased region" description="Acidic residues" evidence="4">
    <location>
        <begin position="431"/>
        <end position="448"/>
    </location>
</feature>
<feature type="compositionally biased region" description="Polar residues" evidence="4">
    <location>
        <begin position="8"/>
        <end position="19"/>
    </location>
</feature>
<feature type="region of interest" description="Disordered" evidence="4">
    <location>
        <begin position="1"/>
        <end position="90"/>
    </location>
</feature>
<feature type="compositionally biased region" description="Basic and acidic residues" evidence="4">
    <location>
        <begin position="449"/>
        <end position="459"/>
    </location>
</feature>
<feature type="compositionally biased region" description="Low complexity" evidence="4">
    <location>
        <begin position="689"/>
        <end position="699"/>
    </location>
</feature>
<feature type="compositionally biased region" description="Low complexity" evidence="4">
    <location>
        <begin position="598"/>
        <end position="615"/>
    </location>
</feature>
<feature type="domain" description="BRCT" evidence="5">
    <location>
        <begin position="726"/>
        <end position="860"/>
    </location>
</feature>
<feature type="compositionally biased region" description="Acidic residues" evidence="4">
    <location>
        <begin position="60"/>
        <end position="75"/>
    </location>
</feature>
<feature type="compositionally biased region" description="Acidic residues" evidence="4">
    <location>
        <begin position="404"/>
        <end position="417"/>
    </location>
</feature>
<dbReference type="PANTHER" id="PTHR15321">
    <property type="entry name" value="TUMOR SUPPRESSOR P53-BINDING PROTEIN 1"/>
    <property type="match status" value="1"/>
</dbReference>
<dbReference type="GO" id="GO:0005634">
    <property type="term" value="C:nucleus"/>
    <property type="evidence" value="ECO:0007669"/>
    <property type="project" value="UniProtKB-SubCell"/>
</dbReference>
<feature type="region of interest" description="Disordered" evidence="4">
    <location>
        <begin position="110"/>
        <end position="152"/>
    </location>
</feature>
<dbReference type="CDD" id="cd17745">
    <property type="entry name" value="BRCT_p53bp1_rpt1"/>
    <property type="match status" value="1"/>
</dbReference>
<evidence type="ECO:0000313" key="7">
    <source>
        <dbReference type="Proteomes" id="UP000011083"/>
    </source>
</evidence>
<dbReference type="Gene3D" id="3.40.50.10190">
    <property type="entry name" value="BRCT domain"/>
    <property type="match status" value="1"/>
</dbReference>
<dbReference type="OrthoDB" id="129353at2759"/>
<feature type="compositionally biased region" description="Acidic residues" evidence="4">
    <location>
        <begin position="284"/>
        <end position="295"/>
    </location>
</feature>
<evidence type="ECO:0000259" key="5">
    <source>
        <dbReference type="PROSITE" id="PS50172"/>
    </source>
</evidence>
<feature type="compositionally biased region" description="Polar residues" evidence="4">
    <location>
        <begin position="504"/>
        <end position="526"/>
    </location>
</feature>
<feature type="compositionally biased region" description="Basic and acidic residues" evidence="4">
    <location>
        <begin position="618"/>
        <end position="627"/>
    </location>
</feature>
<feature type="compositionally biased region" description="Acidic residues" evidence="4">
    <location>
        <begin position="304"/>
        <end position="315"/>
    </location>
</feature>
<keyword evidence="7" id="KW-1185">Reference proteome</keyword>
<comment type="subcellular location">
    <subcellularLocation>
        <location evidence="1">Nucleus</location>
    </subcellularLocation>
</comment>